<dbReference type="InterPro" id="IPR036574">
    <property type="entry name" value="Scorpion_toxin-like_sf"/>
</dbReference>
<reference evidence="2" key="1">
    <citation type="submission" date="2019-03" db="EMBL/GenBank/DDBJ databases">
        <title>WGS assembly of Setaria viridis.</title>
        <authorList>
            <person name="Huang P."/>
            <person name="Jenkins J."/>
            <person name="Grimwood J."/>
            <person name="Barry K."/>
            <person name="Healey A."/>
            <person name="Mamidi S."/>
            <person name="Sreedasyam A."/>
            <person name="Shu S."/>
            <person name="Feldman M."/>
            <person name="Wu J."/>
            <person name="Yu Y."/>
            <person name="Chen C."/>
            <person name="Johnson J."/>
            <person name="Rokhsar D."/>
            <person name="Baxter I."/>
            <person name="Schmutz J."/>
            <person name="Brutnell T."/>
            <person name="Kellogg E."/>
        </authorList>
    </citation>
    <scope>NUCLEOTIDE SEQUENCE [LARGE SCALE GENOMIC DNA]</scope>
</reference>
<protein>
    <recommendedName>
        <fullName evidence="4">Knottin scorpion toxin-like domain-containing protein</fullName>
    </recommendedName>
</protein>
<dbReference type="Gene3D" id="3.30.30.10">
    <property type="entry name" value="Knottin, scorpion toxin-like"/>
    <property type="match status" value="1"/>
</dbReference>
<dbReference type="Proteomes" id="UP000298652">
    <property type="component" value="Chromosome 8"/>
</dbReference>
<accession>A0A4U6THR8</accession>
<keyword evidence="3" id="KW-1185">Reference proteome</keyword>
<dbReference type="OMA" id="RSCVCVE"/>
<feature type="signal peptide" evidence="1">
    <location>
        <begin position="1"/>
        <end position="23"/>
    </location>
</feature>
<feature type="chain" id="PRO_5020322532" description="Knottin scorpion toxin-like domain-containing protein" evidence="1">
    <location>
        <begin position="24"/>
        <end position="101"/>
    </location>
</feature>
<evidence type="ECO:0000313" key="3">
    <source>
        <dbReference type="Proteomes" id="UP000298652"/>
    </source>
</evidence>
<evidence type="ECO:0008006" key="4">
    <source>
        <dbReference type="Google" id="ProtNLM"/>
    </source>
</evidence>
<sequence length="101" mass="10422">MSFNKNLVVAGFTLALLVASSYGDFPGAMASSYGGMAGNYCYERTETECTSDETCRTICLEKGDSYVGGYCSKVASSSCICIKKCAAQFPHGAAGLGPASA</sequence>
<dbReference type="Gramene" id="TKW01182">
    <property type="protein sequence ID" value="TKW01182"/>
    <property type="gene ID" value="SEVIR_8G162700v2"/>
</dbReference>
<dbReference type="AlphaFoldDB" id="A0A4U6THR8"/>
<proteinExistence type="predicted"/>
<name>A0A4U6THR8_SETVI</name>
<keyword evidence="1" id="KW-0732">Signal</keyword>
<evidence type="ECO:0000256" key="1">
    <source>
        <dbReference type="SAM" id="SignalP"/>
    </source>
</evidence>
<evidence type="ECO:0000313" key="2">
    <source>
        <dbReference type="EMBL" id="TKW01182.1"/>
    </source>
</evidence>
<gene>
    <name evidence="2" type="ORF">SEVIR_8G162700v2</name>
</gene>
<organism evidence="2 3">
    <name type="scientific">Setaria viridis</name>
    <name type="common">Green bristlegrass</name>
    <name type="synonym">Setaria italica subsp. viridis</name>
    <dbReference type="NCBI Taxonomy" id="4556"/>
    <lineage>
        <taxon>Eukaryota</taxon>
        <taxon>Viridiplantae</taxon>
        <taxon>Streptophyta</taxon>
        <taxon>Embryophyta</taxon>
        <taxon>Tracheophyta</taxon>
        <taxon>Spermatophyta</taxon>
        <taxon>Magnoliopsida</taxon>
        <taxon>Liliopsida</taxon>
        <taxon>Poales</taxon>
        <taxon>Poaceae</taxon>
        <taxon>PACMAD clade</taxon>
        <taxon>Panicoideae</taxon>
        <taxon>Panicodae</taxon>
        <taxon>Paniceae</taxon>
        <taxon>Cenchrinae</taxon>
        <taxon>Setaria</taxon>
    </lineage>
</organism>
<dbReference type="EMBL" id="CM016559">
    <property type="protein sequence ID" value="TKW01182.1"/>
    <property type="molecule type" value="Genomic_DNA"/>
</dbReference>